<reference evidence="5 7" key="2">
    <citation type="journal article" date="2020" name="Microbiol. Resour. Announc.">
        <title>Complete genome sequence of Pseudomonas otitidis strain MrB4, isolated from Lake Biwa in Japan.</title>
        <authorList>
            <person name="Miyazaki K."/>
            <person name="Hase E."/>
            <person name="Maruya T."/>
        </authorList>
    </citation>
    <scope>NUCLEOTIDE SEQUENCE [LARGE SCALE GENOMIC DNA]</scope>
    <source>
        <strain evidence="5 7">MrB4</strain>
    </source>
</reference>
<keyword evidence="9" id="KW-1185">Reference proteome</keyword>
<dbReference type="SMART" id="SM00448">
    <property type="entry name" value="REC"/>
    <property type="match status" value="1"/>
</dbReference>
<protein>
    <submittedName>
        <fullName evidence="6">Response regulator</fullName>
    </submittedName>
</protein>
<evidence type="ECO:0000256" key="1">
    <source>
        <dbReference type="ARBA" id="ARBA00022553"/>
    </source>
</evidence>
<dbReference type="PANTHER" id="PTHR44591:SF3">
    <property type="entry name" value="RESPONSE REGULATORY DOMAIN-CONTAINING PROTEIN"/>
    <property type="match status" value="1"/>
</dbReference>
<dbReference type="KEGG" id="poj:PtoMrB4_08940"/>
<evidence type="ECO:0000256" key="2">
    <source>
        <dbReference type="PROSITE-ProRule" id="PRU00169"/>
    </source>
</evidence>
<evidence type="ECO:0000313" key="7">
    <source>
        <dbReference type="Proteomes" id="UP000501237"/>
    </source>
</evidence>
<evidence type="ECO:0000313" key="8">
    <source>
        <dbReference type="Proteomes" id="UP000515591"/>
    </source>
</evidence>
<evidence type="ECO:0000313" key="5">
    <source>
        <dbReference type="EMBL" id="BCA26917.1"/>
    </source>
</evidence>
<feature type="modified residue" description="4-aspartylphosphate" evidence="2">
    <location>
        <position position="52"/>
    </location>
</feature>
<dbReference type="Pfam" id="PF00072">
    <property type="entry name" value="Response_reg"/>
    <property type="match status" value="1"/>
</dbReference>
<dbReference type="GeneID" id="57396106"/>
<dbReference type="GO" id="GO:0000160">
    <property type="term" value="P:phosphorelay signal transduction system"/>
    <property type="evidence" value="ECO:0007669"/>
    <property type="project" value="InterPro"/>
</dbReference>
<proteinExistence type="predicted"/>
<dbReference type="EMBL" id="AP022642">
    <property type="protein sequence ID" value="BCA26917.1"/>
    <property type="molecule type" value="Genomic_DNA"/>
</dbReference>
<evidence type="ECO:0000313" key="4">
    <source>
        <dbReference type="EMBL" id="BBT14803.1"/>
    </source>
</evidence>
<dbReference type="InterPro" id="IPR011006">
    <property type="entry name" value="CheY-like_superfamily"/>
</dbReference>
<dbReference type="InterPro" id="IPR001789">
    <property type="entry name" value="Sig_transdc_resp-reg_receiver"/>
</dbReference>
<gene>
    <name evidence="5" type="ORF">PtoMrB4_08940</name>
    <name evidence="6" type="ORF">R0G64_28825</name>
    <name evidence="4" type="ORF">WP8S17C03_08520</name>
</gene>
<dbReference type="STRING" id="319939.SAMN05216263_119133"/>
<evidence type="ECO:0000313" key="9">
    <source>
        <dbReference type="Proteomes" id="UP001273935"/>
    </source>
</evidence>
<dbReference type="Proteomes" id="UP001273935">
    <property type="component" value="Unassembled WGS sequence"/>
</dbReference>
<dbReference type="Proteomes" id="UP000515591">
    <property type="component" value="Chromosome"/>
</dbReference>
<dbReference type="SUPFAM" id="SSF52172">
    <property type="entry name" value="CheY-like"/>
    <property type="match status" value="1"/>
</dbReference>
<dbReference type="Proteomes" id="UP000501237">
    <property type="component" value="Chromosome"/>
</dbReference>
<feature type="domain" description="Response regulatory" evidence="3">
    <location>
        <begin position="3"/>
        <end position="117"/>
    </location>
</feature>
<dbReference type="EMBL" id="JAWJUL010000188">
    <property type="protein sequence ID" value="MDV3443422.1"/>
    <property type="molecule type" value="Genomic_DNA"/>
</dbReference>
<reference evidence="4 8" key="1">
    <citation type="submission" date="2019-12" db="EMBL/GenBank/DDBJ databases">
        <title>complete genome sequences of Pseudomonas otitidis str. WP8-S17-CRE-03 isolated from wastewater treatment plant effluent.</title>
        <authorList>
            <person name="Sekizuka T."/>
            <person name="Itokawa K."/>
            <person name="Yatsu K."/>
            <person name="Inamine Y."/>
            <person name="Kuroda M."/>
        </authorList>
    </citation>
    <scope>NUCLEOTIDE SEQUENCE [LARGE SCALE GENOMIC DNA]</scope>
    <source>
        <strain evidence="4 8">WP8-S17-CRE-03</strain>
    </source>
</reference>
<dbReference type="EMBL" id="AP022213">
    <property type="protein sequence ID" value="BBT14803.1"/>
    <property type="molecule type" value="Genomic_DNA"/>
</dbReference>
<accession>A0A1I0UPQ6</accession>
<evidence type="ECO:0000259" key="3">
    <source>
        <dbReference type="PROSITE" id="PS50110"/>
    </source>
</evidence>
<evidence type="ECO:0000313" key="6">
    <source>
        <dbReference type="EMBL" id="MDV3443422.1"/>
    </source>
</evidence>
<sequence>MTTILVVDDEYLIADILAYALEDEGYMVVKAGNGRKGLDVLDRERPSLVITDFMMPVMDGLEFARAIRERPQYAELPVILMSGAQGNIGRQHGDLFAAVFDKPFDIHAVLAKVAELIGPGEPSHG</sequence>
<dbReference type="InterPro" id="IPR050595">
    <property type="entry name" value="Bact_response_regulator"/>
</dbReference>
<dbReference type="RefSeq" id="WP_044402374.1">
    <property type="nucleotide sequence ID" value="NZ_AP022213.1"/>
</dbReference>
<dbReference type="Gene3D" id="3.40.50.2300">
    <property type="match status" value="1"/>
</dbReference>
<keyword evidence="1 2" id="KW-0597">Phosphoprotein</keyword>
<reference evidence="6 9" key="3">
    <citation type="submission" date="2023-10" db="EMBL/GenBank/DDBJ databases">
        <title>Pseudomonas otitidis isolated from a paediatric patient with cystic fibrosis in Chile.</title>
        <authorList>
            <person name="Amsteins-Romero L."/>
            <person name="Opazo-Capurro A."/>
            <person name="Matus-Kohler M."/>
            <person name="Gonzalez-Rocha G."/>
        </authorList>
    </citation>
    <scope>NUCLEOTIDE SEQUENCE [LARGE SCALE GENOMIC DNA]</scope>
    <source>
        <strain evidence="6 9">P-714</strain>
    </source>
</reference>
<organism evidence="5 7">
    <name type="scientific">Metapseudomonas otitidis</name>
    <dbReference type="NCBI Taxonomy" id="319939"/>
    <lineage>
        <taxon>Bacteria</taxon>
        <taxon>Pseudomonadati</taxon>
        <taxon>Pseudomonadota</taxon>
        <taxon>Gammaproteobacteria</taxon>
        <taxon>Pseudomonadales</taxon>
        <taxon>Pseudomonadaceae</taxon>
        <taxon>Metapseudomonas</taxon>
    </lineage>
</organism>
<dbReference type="PANTHER" id="PTHR44591">
    <property type="entry name" value="STRESS RESPONSE REGULATOR PROTEIN 1"/>
    <property type="match status" value="1"/>
</dbReference>
<name>A0A1I0UPQ6_9GAMM</name>
<dbReference type="PROSITE" id="PS50110">
    <property type="entry name" value="RESPONSE_REGULATORY"/>
    <property type="match status" value="1"/>
</dbReference>
<dbReference type="AlphaFoldDB" id="A0A1I0UPQ6"/>